<comment type="subcellular location">
    <subcellularLocation>
        <location evidence="1">Membrane</location>
        <topology evidence="1">Multi-pass membrane protein</topology>
    </subcellularLocation>
</comment>
<evidence type="ECO:0000259" key="6">
    <source>
        <dbReference type="Pfam" id="PF04138"/>
    </source>
</evidence>
<proteinExistence type="predicted"/>
<dbReference type="Pfam" id="PF04138">
    <property type="entry name" value="GtrA_DPMS_TM"/>
    <property type="match status" value="1"/>
</dbReference>
<feature type="transmembrane region" description="Helical" evidence="5">
    <location>
        <begin position="12"/>
        <end position="35"/>
    </location>
</feature>
<accession>A0A177JP19</accession>
<dbReference type="EMBL" id="CP047218">
    <property type="protein sequence ID" value="QHD68832.1"/>
    <property type="molecule type" value="Genomic_DNA"/>
</dbReference>
<evidence type="ECO:0000313" key="8">
    <source>
        <dbReference type="EMBL" id="QHD68832.1"/>
    </source>
</evidence>
<evidence type="ECO:0000313" key="7">
    <source>
        <dbReference type="EMBL" id="OAH43109.1"/>
    </source>
</evidence>
<dbReference type="EMBL" id="LSTR01000036">
    <property type="protein sequence ID" value="OAH43109.1"/>
    <property type="molecule type" value="Genomic_DNA"/>
</dbReference>
<dbReference type="Proteomes" id="UP000464086">
    <property type="component" value="Chromosome"/>
</dbReference>
<keyword evidence="2 5" id="KW-0812">Transmembrane</keyword>
<keyword evidence="3 5" id="KW-1133">Transmembrane helix</keyword>
<name>A0A177JP19_SPHYA</name>
<feature type="transmembrane region" description="Helical" evidence="5">
    <location>
        <begin position="47"/>
        <end position="66"/>
    </location>
</feature>
<dbReference type="GO" id="GO:0016020">
    <property type="term" value="C:membrane"/>
    <property type="evidence" value="ECO:0007669"/>
    <property type="project" value="UniProtKB-SubCell"/>
</dbReference>
<evidence type="ECO:0000256" key="2">
    <source>
        <dbReference type="ARBA" id="ARBA00022692"/>
    </source>
</evidence>
<dbReference type="AlphaFoldDB" id="A0A177JP19"/>
<dbReference type="RefSeq" id="WP_038293117.1">
    <property type="nucleotide sequence ID" value="NZ_CP047218.1"/>
</dbReference>
<evidence type="ECO:0000313" key="9">
    <source>
        <dbReference type="Proteomes" id="UP000077262"/>
    </source>
</evidence>
<evidence type="ECO:0000313" key="10">
    <source>
        <dbReference type="Proteomes" id="UP000464086"/>
    </source>
</evidence>
<feature type="domain" description="GtrA/DPMS transmembrane" evidence="6">
    <location>
        <begin position="16"/>
        <end position="130"/>
    </location>
</feature>
<reference evidence="7 9" key="1">
    <citation type="submission" date="2016-02" db="EMBL/GenBank/DDBJ databases">
        <authorList>
            <person name="Wen L."/>
            <person name="He K."/>
            <person name="Yang H."/>
        </authorList>
    </citation>
    <scope>NUCLEOTIDE SEQUENCE [LARGE SCALE GENOMIC DNA]</scope>
    <source>
        <strain evidence="7 9">CD09_2</strain>
    </source>
</reference>
<gene>
    <name evidence="7" type="ORF">AX777_15640</name>
    <name evidence="8" type="ORF">GS397_18370</name>
</gene>
<feature type="transmembrane region" description="Helical" evidence="5">
    <location>
        <begin position="78"/>
        <end position="100"/>
    </location>
</feature>
<sequence>MAGRLGQLAARLMLARYLIVSIVSLWADTALFLALSHWVMPASWSAFVGYAAGMAVHWVLSVRFVFTDSDRRPSHVQRASFVLSGLIGLAITVGLVSALGAIGTPLLLAKGAAVLVSFTAVYLVRKYVVFARR</sequence>
<dbReference type="InterPro" id="IPR007267">
    <property type="entry name" value="GtrA_DPMS_TM"/>
</dbReference>
<protein>
    <submittedName>
        <fullName evidence="8">GtrA family protein</fullName>
    </submittedName>
    <submittedName>
        <fullName evidence="7">Polysaccharide biosynthesis protein GtrA</fullName>
    </submittedName>
</protein>
<dbReference type="Proteomes" id="UP000077262">
    <property type="component" value="Unassembled WGS sequence"/>
</dbReference>
<evidence type="ECO:0000256" key="4">
    <source>
        <dbReference type="ARBA" id="ARBA00023136"/>
    </source>
</evidence>
<evidence type="ECO:0000256" key="3">
    <source>
        <dbReference type="ARBA" id="ARBA00022989"/>
    </source>
</evidence>
<reference evidence="8 10" key="2">
    <citation type="submission" date="2019-12" db="EMBL/GenBank/DDBJ databases">
        <title>Functional and genomic insights into the Sphingobium yanoikuyae YC-JY1, a bacterium efficiently degrading bisphenol A.</title>
        <authorList>
            <person name="Jia Y."/>
            <person name="Li X."/>
            <person name="Wang J."/>
            <person name="Eltoukhy A."/>
            <person name="Lamraoui I."/>
            <person name="Yan Y."/>
        </authorList>
    </citation>
    <scope>NUCLEOTIDE SEQUENCE [LARGE SCALE GENOMIC DNA]</scope>
    <source>
        <strain evidence="8 10">YC-JY1</strain>
    </source>
</reference>
<feature type="transmembrane region" description="Helical" evidence="5">
    <location>
        <begin position="106"/>
        <end position="124"/>
    </location>
</feature>
<evidence type="ECO:0000256" key="1">
    <source>
        <dbReference type="ARBA" id="ARBA00004141"/>
    </source>
</evidence>
<organism evidence="7 9">
    <name type="scientific">Sphingobium yanoikuyae</name>
    <name type="common">Sphingomonas yanoikuyae</name>
    <dbReference type="NCBI Taxonomy" id="13690"/>
    <lineage>
        <taxon>Bacteria</taxon>
        <taxon>Pseudomonadati</taxon>
        <taxon>Pseudomonadota</taxon>
        <taxon>Alphaproteobacteria</taxon>
        <taxon>Sphingomonadales</taxon>
        <taxon>Sphingomonadaceae</taxon>
        <taxon>Sphingobium</taxon>
    </lineage>
</organism>
<dbReference type="GO" id="GO:0000271">
    <property type="term" value="P:polysaccharide biosynthetic process"/>
    <property type="evidence" value="ECO:0007669"/>
    <property type="project" value="InterPro"/>
</dbReference>
<dbReference type="OrthoDB" id="7427719at2"/>
<keyword evidence="4 5" id="KW-0472">Membrane</keyword>
<evidence type="ECO:0000256" key="5">
    <source>
        <dbReference type="SAM" id="Phobius"/>
    </source>
</evidence>